<accession>A0A9W4SCR6</accession>
<evidence type="ECO:0000313" key="1">
    <source>
        <dbReference type="EMBL" id="CAI2162491.1"/>
    </source>
</evidence>
<organism evidence="1 2">
    <name type="scientific">Funneliformis geosporum</name>
    <dbReference type="NCBI Taxonomy" id="1117311"/>
    <lineage>
        <taxon>Eukaryota</taxon>
        <taxon>Fungi</taxon>
        <taxon>Fungi incertae sedis</taxon>
        <taxon>Mucoromycota</taxon>
        <taxon>Glomeromycotina</taxon>
        <taxon>Glomeromycetes</taxon>
        <taxon>Glomerales</taxon>
        <taxon>Glomeraceae</taxon>
        <taxon>Funneliformis</taxon>
    </lineage>
</organism>
<dbReference type="EMBL" id="CAMKVN010000039">
    <property type="protein sequence ID" value="CAI2162491.1"/>
    <property type="molecule type" value="Genomic_DNA"/>
</dbReference>
<sequence>MDTFPLVIQYPLSNTSIKYRFLQNSDKYTMSHSSEETIDNEYQFNSLVVRTDSDDRGDRFIDLKIQVKEVKLDRSCGYSVLDYGIYIQKITVLVTVAKPHKNEKAVAQTLVQIYSTAELMLGKRIQSETDSEQTMFVEISQEYTCIFKDDMKEENQVVSHIVRILQV</sequence>
<dbReference type="Proteomes" id="UP001153678">
    <property type="component" value="Unassembled WGS sequence"/>
</dbReference>
<reference evidence="1" key="1">
    <citation type="submission" date="2022-08" db="EMBL/GenBank/DDBJ databases">
        <authorList>
            <person name="Kallberg Y."/>
            <person name="Tangrot J."/>
            <person name="Rosling A."/>
        </authorList>
    </citation>
    <scope>NUCLEOTIDE SEQUENCE</scope>
    <source>
        <strain evidence="1">Wild A</strain>
    </source>
</reference>
<evidence type="ECO:0000313" key="2">
    <source>
        <dbReference type="Proteomes" id="UP001153678"/>
    </source>
</evidence>
<comment type="caution">
    <text evidence="1">The sequence shown here is derived from an EMBL/GenBank/DDBJ whole genome shotgun (WGS) entry which is preliminary data.</text>
</comment>
<dbReference type="OrthoDB" id="2367745at2759"/>
<keyword evidence="2" id="KW-1185">Reference proteome</keyword>
<proteinExistence type="predicted"/>
<dbReference type="AlphaFoldDB" id="A0A9W4SCR6"/>
<protein>
    <submittedName>
        <fullName evidence="1">1860_t:CDS:1</fullName>
    </submittedName>
</protein>
<name>A0A9W4SCR6_9GLOM</name>
<gene>
    <name evidence="1" type="ORF">FWILDA_LOCUS583</name>
</gene>